<comment type="caution">
    <text evidence="1">The sequence shown here is derived from an EMBL/GenBank/DDBJ whole genome shotgun (WGS) entry which is preliminary data.</text>
</comment>
<organism evidence="1 2">
    <name type="scientific">Candidatus Egerieimonas intestinavium</name>
    <dbReference type="NCBI Taxonomy" id="2840777"/>
    <lineage>
        <taxon>Bacteria</taxon>
        <taxon>Bacillati</taxon>
        <taxon>Bacillota</taxon>
        <taxon>Clostridia</taxon>
        <taxon>Lachnospirales</taxon>
        <taxon>Lachnospiraceae</taxon>
        <taxon>Lachnospiraceae incertae sedis</taxon>
        <taxon>Candidatus Egerieimonas</taxon>
    </lineage>
</organism>
<evidence type="ECO:0000313" key="2">
    <source>
        <dbReference type="Proteomes" id="UP000886841"/>
    </source>
</evidence>
<dbReference type="Proteomes" id="UP000886841">
    <property type="component" value="Unassembled WGS sequence"/>
</dbReference>
<dbReference type="Pfam" id="PF10050">
    <property type="entry name" value="DUF2284"/>
    <property type="match status" value="1"/>
</dbReference>
<sequence>MAEVGNSWDEQNCLAAKSLHEEITRQIQAALKKELPAFYVLSTGCTACETCACPEEPCRHPEEA</sequence>
<reference evidence="1" key="1">
    <citation type="submission" date="2020-10" db="EMBL/GenBank/DDBJ databases">
        <authorList>
            <person name="Gilroy R."/>
        </authorList>
    </citation>
    <scope>NUCLEOTIDE SEQUENCE</scope>
    <source>
        <strain evidence="1">ChiSxjej1B13-7041</strain>
    </source>
</reference>
<reference evidence="1" key="2">
    <citation type="journal article" date="2021" name="PeerJ">
        <title>Extensive microbial diversity within the chicken gut microbiome revealed by metagenomics and culture.</title>
        <authorList>
            <person name="Gilroy R."/>
            <person name="Ravi A."/>
            <person name="Getino M."/>
            <person name="Pursley I."/>
            <person name="Horton D.L."/>
            <person name="Alikhan N.F."/>
            <person name="Baker D."/>
            <person name="Gharbi K."/>
            <person name="Hall N."/>
            <person name="Watson M."/>
            <person name="Adriaenssens E.M."/>
            <person name="Foster-Nyarko E."/>
            <person name="Jarju S."/>
            <person name="Secka A."/>
            <person name="Antonio M."/>
            <person name="Oren A."/>
            <person name="Chaudhuri R.R."/>
            <person name="La Ragione R."/>
            <person name="Hildebrand F."/>
            <person name="Pallen M.J."/>
        </authorList>
    </citation>
    <scope>NUCLEOTIDE SEQUENCE</scope>
    <source>
        <strain evidence="1">ChiSxjej1B13-7041</strain>
    </source>
</reference>
<accession>A0A9D1JGG1</accession>
<dbReference type="AlphaFoldDB" id="A0A9D1JGG1"/>
<gene>
    <name evidence="1" type="ORF">IAB98_10275</name>
</gene>
<dbReference type="InterPro" id="IPR019271">
    <property type="entry name" value="DUF2284_metal-binding"/>
</dbReference>
<dbReference type="EMBL" id="DVHU01000091">
    <property type="protein sequence ID" value="HIR93790.1"/>
    <property type="molecule type" value="Genomic_DNA"/>
</dbReference>
<proteinExistence type="predicted"/>
<evidence type="ECO:0000313" key="1">
    <source>
        <dbReference type="EMBL" id="HIR93790.1"/>
    </source>
</evidence>
<name>A0A9D1JGG1_9FIRM</name>
<protein>
    <submittedName>
        <fullName evidence="1">Uncharacterized protein</fullName>
    </submittedName>
</protein>